<evidence type="ECO:0000313" key="1">
    <source>
        <dbReference type="EMBL" id="CAD6240629.1"/>
    </source>
</evidence>
<accession>A0A811PE48</accession>
<dbReference type="AlphaFoldDB" id="A0A811PE48"/>
<name>A0A811PE48_9POAL</name>
<comment type="caution">
    <text evidence="1">The sequence shown here is derived from an EMBL/GenBank/DDBJ whole genome shotgun (WGS) entry which is preliminary data.</text>
</comment>
<reference evidence="1" key="1">
    <citation type="submission" date="2020-10" db="EMBL/GenBank/DDBJ databases">
        <authorList>
            <person name="Han B."/>
            <person name="Lu T."/>
            <person name="Zhao Q."/>
            <person name="Huang X."/>
            <person name="Zhao Y."/>
        </authorList>
    </citation>
    <scope>NUCLEOTIDE SEQUENCE</scope>
</reference>
<dbReference type="Proteomes" id="UP000604825">
    <property type="component" value="Unassembled WGS sequence"/>
</dbReference>
<evidence type="ECO:0000313" key="2">
    <source>
        <dbReference type="Proteomes" id="UP000604825"/>
    </source>
</evidence>
<protein>
    <submittedName>
        <fullName evidence="1">Uncharacterized protein</fullName>
    </submittedName>
</protein>
<dbReference type="OrthoDB" id="442680at2759"/>
<keyword evidence="2" id="KW-1185">Reference proteome</keyword>
<dbReference type="EMBL" id="CAJGYO010000006">
    <property type="protein sequence ID" value="CAD6240629.1"/>
    <property type="molecule type" value="Genomic_DNA"/>
</dbReference>
<sequence length="133" mass="13275">MGSVAAASSCSTVLSSSLSTPFRARLLLRPGHSVLRCLPKCDSGKPVGGRAGLLSARKAARPADQGGSRRPAQFDASMCGLAFAAVAGVIMLQGSQQALAAAQFAGLQPADVLGDLGDISTGFASVTTTISAL</sequence>
<gene>
    <name evidence="1" type="ORF">NCGR_LOCUS27149</name>
</gene>
<proteinExistence type="predicted"/>
<organism evidence="1 2">
    <name type="scientific">Miscanthus lutarioriparius</name>
    <dbReference type="NCBI Taxonomy" id="422564"/>
    <lineage>
        <taxon>Eukaryota</taxon>
        <taxon>Viridiplantae</taxon>
        <taxon>Streptophyta</taxon>
        <taxon>Embryophyta</taxon>
        <taxon>Tracheophyta</taxon>
        <taxon>Spermatophyta</taxon>
        <taxon>Magnoliopsida</taxon>
        <taxon>Liliopsida</taxon>
        <taxon>Poales</taxon>
        <taxon>Poaceae</taxon>
        <taxon>PACMAD clade</taxon>
        <taxon>Panicoideae</taxon>
        <taxon>Andropogonodae</taxon>
        <taxon>Andropogoneae</taxon>
        <taxon>Saccharinae</taxon>
        <taxon>Miscanthus</taxon>
    </lineage>
</organism>